<dbReference type="SUPFAM" id="SSF58104">
    <property type="entry name" value="Methyl-accepting chemotaxis protein (MCP) signaling domain"/>
    <property type="match status" value="1"/>
</dbReference>
<evidence type="ECO:0000256" key="6">
    <source>
        <dbReference type="ARBA" id="ARBA00023136"/>
    </source>
</evidence>
<accession>A0ABV5AQJ1</accession>
<reference evidence="14 15" key="1">
    <citation type="submission" date="2024-09" db="EMBL/GenBank/DDBJ databases">
        <title>Paenibacillus zeirhizospherea sp. nov., isolated from surface of the maize (Zea mays) roots in a horticulture field, Hungary.</title>
        <authorList>
            <person name="Marton D."/>
            <person name="Farkas M."/>
            <person name="Bedics A."/>
            <person name="Toth E."/>
            <person name="Tancsics A."/>
            <person name="Boka K."/>
            <person name="Maroti G."/>
            <person name="Kriszt B."/>
            <person name="Cserhati M."/>
        </authorList>
    </citation>
    <scope>NUCLEOTIDE SEQUENCE [LARGE SCALE GENOMIC DNA]</scope>
    <source>
        <strain evidence="14 15">KCTC 33519</strain>
    </source>
</reference>
<evidence type="ECO:0000259" key="13">
    <source>
        <dbReference type="PROSITE" id="PS50885"/>
    </source>
</evidence>
<dbReference type="CDD" id="cd12912">
    <property type="entry name" value="PDC2_MCP_like"/>
    <property type="match status" value="1"/>
</dbReference>
<dbReference type="SMART" id="SM00304">
    <property type="entry name" value="HAMP"/>
    <property type="match status" value="3"/>
</dbReference>
<dbReference type="Pfam" id="PF00672">
    <property type="entry name" value="HAMP"/>
    <property type="match status" value="1"/>
</dbReference>
<dbReference type="PROSITE" id="PS50885">
    <property type="entry name" value="HAMP"/>
    <property type="match status" value="1"/>
</dbReference>
<evidence type="ECO:0000256" key="2">
    <source>
        <dbReference type="ARBA" id="ARBA00022475"/>
    </source>
</evidence>
<dbReference type="InterPro" id="IPR033479">
    <property type="entry name" value="dCache_1"/>
</dbReference>
<keyword evidence="5 11" id="KW-1133">Transmembrane helix</keyword>
<name>A0ABV5AQJ1_9BACL</name>
<keyword evidence="6 11" id="KW-0472">Membrane</keyword>
<dbReference type="Gene3D" id="1.10.287.950">
    <property type="entry name" value="Methyl-accepting chemotaxis protein"/>
    <property type="match status" value="1"/>
</dbReference>
<sequence>MKSITRMTLHKKLMITFIIVMLIPAVAVGALSYNSSARNFEQQMLDNAQANVDIANKMVSQQIGSKTADIEHYAQLFNAQDAADPEASGLRDKLELYLATHSEVQNFFIGTENQDIVRAREDASDSKSDPRERPWYKQAAAKPGQTVISAVSMNSDNIPVVFISRTIADGQGVLGLSLNLSKLQEMTDIQVGKSGYILIMDQSKQYVTHPTEELGKVINADYVDKMFTADEDTFTYNYGGQMKQMAFSTNELTGWKVAGAIMSSEITDAVKPIRNTTLIVIIAAILVIGVLATLLIHSLLQPLKRLQQNTEQISGGDLTVQVATARNDEIGELSRHFQGMVDNLRSMILQVQEMTDSLSSSSQQLAAGAEQTTSAIEHVTLAMQEVASGTEKQLMTIHEGDERMQEMSAEVDHISASMQQMSEIAAASITLADSGSEAIGDAVMKMDSIQTTVSELDSVIEDLNTRSSHIGSIVGTISEIAKQTNLLSLNASIEAARAGEHGRGFSVVATEVRKLAELSAQSAQQITELIHDIQSGVATATGRMDAAKERVGEGITAVDLSGRSFSRIRKSIGKSAQQIDSIAVAAAELARNSTTVVHAMEEVGRLSQETAGNSETVSAAAQQQLASMEEIGSSAADLTRMAEQLQQLVARFKLHPSHGKADQ</sequence>
<feature type="domain" description="HAMP" evidence="13">
    <location>
        <begin position="297"/>
        <end position="349"/>
    </location>
</feature>
<dbReference type="EMBL" id="JBHHMI010000004">
    <property type="protein sequence ID" value="MFB5266458.1"/>
    <property type="molecule type" value="Genomic_DNA"/>
</dbReference>
<evidence type="ECO:0000256" key="8">
    <source>
        <dbReference type="ARBA" id="ARBA00029447"/>
    </source>
</evidence>
<keyword evidence="15" id="KW-1185">Reference proteome</keyword>
<evidence type="ECO:0000256" key="4">
    <source>
        <dbReference type="ARBA" id="ARBA00022692"/>
    </source>
</evidence>
<keyword evidence="4 11" id="KW-0812">Transmembrane</keyword>
<dbReference type="InterPro" id="IPR003660">
    <property type="entry name" value="HAMP_dom"/>
</dbReference>
<dbReference type="Gene3D" id="1.10.8.500">
    <property type="entry name" value="HAMP domain in histidine kinase"/>
    <property type="match status" value="1"/>
</dbReference>
<evidence type="ECO:0000256" key="5">
    <source>
        <dbReference type="ARBA" id="ARBA00022989"/>
    </source>
</evidence>
<keyword evidence="2" id="KW-1003">Cell membrane</keyword>
<dbReference type="RefSeq" id="WP_375354186.1">
    <property type="nucleotide sequence ID" value="NZ_JBHHMI010000004.1"/>
</dbReference>
<proteinExistence type="inferred from homology"/>
<evidence type="ECO:0000313" key="15">
    <source>
        <dbReference type="Proteomes" id="UP001580346"/>
    </source>
</evidence>
<evidence type="ECO:0000313" key="14">
    <source>
        <dbReference type="EMBL" id="MFB5266458.1"/>
    </source>
</evidence>
<dbReference type="CDD" id="cd06225">
    <property type="entry name" value="HAMP"/>
    <property type="match status" value="1"/>
</dbReference>
<dbReference type="PANTHER" id="PTHR32089:SF114">
    <property type="entry name" value="METHYL-ACCEPTING CHEMOTAXIS PROTEIN MCPB"/>
    <property type="match status" value="1"/>
</dbReference>
<dbReference type="PROSITE" id="PS50111">
    <property type="entry name" value="CHEMOTAXIS_TRANSDUC_2"/>
    <property type="match status" value="1"/>
</dbReference>
<dbReference type="PRINTS" id="PR00260">
    <property type="entry name" value="CHEMTRNSDUCR"/>
</dbReference>
<dbReference type="Pfam" id="PF00015">
    <property type="entry name" value="MCPsignal"/>
    <property type="match status" value="1"/>
</dbReference>
<comment type="similarity">
    <text evidence="8">Belongs to the methyl-accepting chemotaxis (MCP) protein family.</text>
</comment>
<gene>
    <name evidence="14" type="ORF">ACE41H_06640</name>
</gene>
<dbReference type="PANTHER" id="PTHR32089">
    <property type="entry name" value="METHYL-ACCEPTING CHEMOTAXIS PROTEIN MCPB"/>
    <property type="match status" value="1"/>
</dbReference>
<evidence type="ECO:0000259" key="12">
    <source>
        <dbReference type="PROSITE" id="PS50111"/>
    </source>
</evidence>
<feature type="transmembrane region" description="Helical" evidence="11">
    <location>
        <begin position="12"/>
        <end position="33"/>
    </location>
</feature>
<evidence type="ECO:0000256" key="3">
    <source>
        <dbReference type="ARBA" id="ARBA00022500"/>
    </source>
</evidence>
<keyword evidence="7 9" id="KW-0807">Transducer</keyword>
<comment type="subcellular location">
    <subcellularLocation>
        <location evidence="1">Cell membrane</location>
        <topology evidence="1">Multi-pass membrane protein</topology>
    </subcellularLocation>
</comment>
<dbReference type="SMART" id="SM00283">
    <property type="entry name" value="MA"/>
    <property type="match status" value="1"/>
</dbReference>
<dbReference type="CDD" id="cd18773">
    <property type="entry name" value="PDC1_HK_sensor"/>
    <property type="match status" value="1"/>
</dbReference>
<protein>
    <submittedName>
        <fullName evidence="14">Methyl-accepting chemotaxis protein</fullName>
    </submittedName>
</protein>
<organism evidence="14 15">
    <name type="scientific">Paenibacillus enshidis</name>
    <dbReference type="NCBI Taxonomy" id="1458439"/>
    <lineage>
        <taxon>Bacteria</taxon>
        <taxon>Bacillati</taxon>
        <taxon>Bacillota</taxon>
        <taxon>Bacilli</taxon>
        <taxon>Bacillales</taxon>
        <taxon>Paenibacillaceae</taxon>
        <taxon>Paenibacillus</taxon>
    </lineage>
</organism>
<feature type="domain" description="Methyl-accepting transducer" evidence="12">
    <location>
        <begin position="368"/>
        <end position="639"/>
    </location>
</feature>
<evidence type="ECO:0000256" key="11">
    <source>
        <dbReference type="SAM" id="Phobius"/>
    </source>
</evidence>
<comment type="caution">
    <text evidence="14">The sequence shown here is derived from an EMBL/GenBank/DDBJ whole genome shotgun (WGS) entry which is preliminary data.</text>
</comment>
<feature type="transmembrane region" description="Helical" evidence="11">
    <location>
        <begin position="278"/>
        <end position="300"/>
    </location>
</feature>
<dbReference type="Gene3D" id="3.30.450.20">
    <property type="entry name" value="PAS domain"/>
    <property type="match status" value="2"/>
</dbReference>
<evidence type="ECO:0000256" key="7">
    <source>
        <dbReference type="ARBA" id="ARBA00023224"/>
    </source>
</evidence>
<keyword evidence="3" id="KW-0145">Chemotaxis</keyword>
<evidence type="ECO:0000256" key="9">
    <source>
        <dbReference type="PROSITE-ProRule" id="PRU00284"/>
    </source>
</evidence>
<dbReference type="Pfam" id="PF02743">
    <property type="entry name" value="dCache_1"/>
    <property type="match status" value="1"/>
</dbReference>
<dbReference type="CDD" id="cd11386">
    <property type="entry name" value="MCP_signal"/>
    <property type="match status" value="1"/>
</dbReference>
<evidence type="ECO:0000256" key="10">
    <source>
        <dbReference type="SAM" id="MobiDB-lite"/>
    </source>
</evidence>
<dbReference type="InterPro" id="IPR004090">
    <property type="entry name" value="Chemotax_Me-accpt_rcpt"/>
</dbReference>
<evidence type="ECO:0000256" key="1">
    <source>
        <dbReference type="ARBA" id="ARBA00004651"/>
    </source>
</evidence>
<dbReference type="InterPro" id="IPR004089">
    <property type="entry name" value="MCPsignal_dom"/>
</dbReference>
<dbReference type="Proteomes" id="UP001580346">
    <property type="component" value="Unassembled WGS sequence"/>
</dbReference>
<feature type="compositionally biased region" description="Basic and acidic residues" evidence="10">
    <location>
        <begin position="120"/>
        <end position="135"/>
    </location>
</feature>
<feature type="region of interest" description="Disordered" evidence="10">
    <location>
        <begin position="120"/>
        <end position="139"/>
    </location>
</feature>